<gene>
    <name evidence="10" type="ORF">MU0053_001076</name>
</gene>
<feature type="transmembrane region" description="Helical" evidence="8">
    <location>
        <begin position="380"/>
        <end position="401"/>
    </location>
</feature>
<feature type="transmembrane region" description="Helical" evidence="8">
    <location>
        <begin position="208"/>
        <end position="228"/>
    </location>
</feature>
<evidence type="ECO:0000256" key="3">
    <source>
        <dbReference type="ARBA" id="ARBA00022475"/>
    </source>
</evidence>
<dbReference type="InterPro" id="IPR000731">
    <property type="entry name" value="SSD"/>
</dbReference>
<dbReference type="PROSITE" id="PS50156">
    <property type="entry name" value="SSD"/>
    <property type="match status" value="1"/>
</dbReference>
<accession>A0ABM9LFG7</accession>
<feature type="transmembrane region" description="Helical" evidence="8">
    <location>
        <begin position="549"/>
        <end position="571"/>
    </location>
</feature>
<evidence type="ECO:0000259" key="9">
    <source>
        <dbReference type="PROSITE" id="PS50156"/>
    </source>
</evidence>
<name>A0ABM9LFG7_9MYCO</name>
<feature type="transmembrane region" description="Helical" evidence="8">
    <location>
        <begin position="665"/>
        <end position="685"/>
    </location>
</feature>
<comment type="subcellular location">
    <subcellularLocation>
        <location evidence="1">Cell membrane</location>
        <topology evidence="1">Multi-pass membrane protein</topology>
    </subcellularLocation>
</comment>
<evidence type="ECO:0000256" key="6">
    <source>
        <dbReference type="ARBA" id="ARBA00023136"/>
    </source>
</evidence>
<dbReference type="InterPro" id="IPR050545">
    <property type="entry name" value="Mycobact_MmpL"/>
</dbReference>
<feature type="transmembrane region" description="Helical" evidence="8">
    <location>
        <begin position="313"/>
        <end position="338"/>
    </location>
</feature>
<evidence type="ECO:0000256" key="8">
    <source>
        <dbReference type="SAM" id="Phobius"/>
    </source>
</evidence>
<feature type="transmembrane region" description="Helical" evidence="8">
    <location>
        <begin position="614"/>
        <end position="634"/>
    </location>
</feature>
<evidence type="ECO:0000256" key="4">
    <source>
        <dbReference type="ARBA" id="ARBA00022692"/>
    </source>
</evidence>
<keyword evidence="5 8" id="KW-1133">Transmembrane helix</keyword>
<feature type="region of interest" description="Disordered" evidence="7">
    <location>
        <begin position="742"/>
        <end position="767"/>
    </location>
</feature>
<proteinExistence type="inferred from homology"/>
<keyword evidence="4 8" id="KW-0812">Transmembrane</keyword>
<evidence type="ECO:0000256" key="5">
    <source>
        <dbReference type="ARBA" id="ARBA00022989"/>
    </source>
</evidence>
<dbReference type="EMBL" id="OY726397">
    <property type="protein sequence ID" value="CAJ1498111.1"/>
    <property type="molecule type" value="Genomic_DNA"/>
</dbReference>
<feature type="transmembrane region" description="Helical" evidence="8">
    <location>
        <begin position="576"/>
        <end position="594"/>
    </location>
</feature>
<sequence>MLGRIATMAIAAPRRIIAFAVLLTISAAVFGVPVAKSLSAGGFQDPTAESSAAARLLAEKFNQGDMQLVFTVAAPAGAESPAARAAGLAVVDALEASPHIASVTSTWTAPPAAIADLVSRDGSTGLIVAGITGGENYAQRHAQALVDAITEDVLRAHPDITVTPGGQAMVYSQITKQSERDLLLMESIAIPLSFLVLVWVFGGLLAAALPMAVGALAIVGSMAVLRLITHFTDVSIFALNLTIALGLALAIDYTLLIVSRYRDELADGVPAEQALVRTMLTAGRTVLFSATTVALSMAAMVLFPMYFLKSFAYAGIATVAFAAFAAVIVAPAVIVVLGPRLNSFDVRRLFRRLRGRPEPQPKAVEQLFWYRSTKFVMGRAVPIGLAGVALLLLAGAPFLGVKWGFPDDRVLPKGASAHQVGDELRDDFANNSDTAVTVVVPDATGLAPADFDRYAAELSRVTDVAAVTAPTGTFVAGARVGPPAGATGMADGSAFLTVASDVPLFSDTSENQLDALHAVAGPGDRDVQLTGIAQINRDSVSAITSRLPLVLGVIAAITFVLLFLLTGSVVLPLKALVLNVLSLTAAFGALVWIFQDGHLGAFGTTPTGTLVANMPVLLFCIAFGLAMDYEVFLISRIREFWLASGRTRADNDQSVALGLARTGRVITAAALVMSISFAALIAAQVSFMRMFGLGLTLAVLVDATLVRMVLVPSFMHVLGRWNWWAPKPLVRLHDRVGISESGDLSTVGAGRSADADGDTKTTGAGAG</sequence>
<dbReference type="Proteomes" id="UP001190465">
    <property type="component" value="Chromosome"/>
</dbReference>
<feature type="transmembrane region" description="Helical" evidence="8">
    <location>
        <begin position="234"/>
        <end position="258"/>
    </location>
</feature>
<keyword evidence="6 8" id="KW-0472">Membrane</keyword>
<feature type="transmembrane region" description="Helical" evidence="8">
    <location>
        <begin position="286"/>
        <end position="307"/>
    </location>
</feature>
<evidence type="ECO:0000313" key="10">
    <source>
        <dbReference type="EMBL" id="CAJ1498111.1"/>
    </source>
</evidence>
<keyword evidence="3" id="KW-1003">Cell membrane</keyword>
<keyword evidence="11" id="KW-1185">Reference proteome</keyword>
<evidence type="ECO:0000256" key="2">
    <source>
        <dbReference type="ARBA" id="ARBA00010157"/>
    </source>
</evidence>
<dbReference type="Pfam" id="PF03176">
    <property type="entry name" value="MMPL"/>
    <property type="match status" value="2"/>
</dbReference>
<comment type="similarity">
    <text evidence="2">Belongs to the resistance-nodulation-cell division (RND) (TC 2.A.6) family. MmpL subfamily.</text>
</comment>
<dbReference type="SUPFAM" id="SSF82866">
    <property type="entry name" value="Multidrug efflux transporter AcrB transmembrane domain"/>
    <property type="match status" value="2"/>
</dbReference>
<evidence type="ECO:0000256" key="7">
    <source>
        <dbReference type="SAM" id="MobiDB-lite"/>
    </source>
</evidence>
<reference evidence="10 11" key="1">
    <citation type="submission" date="2023-08" db="EMBL/GenBank/DDBJ databases">
        <authorList>
            <person name="Folkvardsen B D."/>
            <person name="Norman A."/>
        </authorList>
    </citation>
    <scope>NUCLEOTIDE SEQUENCE [LARGE SCALE GENOMIC DNA]</scope>
    <source>
        <strain evidence="10 11">Mu0053</strain>
    </source>
</reference>
<feature type="domain" description="SSD" evidence="9">
    <location>
        <begin position="245"/>
        <end position="336"/>
    </location>
</feature>
<dbReference type="PANTHER" id="PTHR33406:SF11">
    <property type="entry name" value="MEMBRANE PROTEIN SCO6666-RELATED"/>
    <property type="match status" value="1"/>
</dbReference>
<evidence type="ECO:0000313" key="11">
    <source>
        <dbReference type="Proteomes" id="UP001190465"/>
    </source>
</evidence>
<dbReference type="RefSeq" id="WP_308481353.1">
    <property type="nucleotide sequence ID" value="NZ_OY726397.1"/>
</dbReference>
<dbReference type="PANTHER" id="PTHR33406">
    <property type="entry name" value="MEMBRANE PROTEIN MJ1562-RELATED"/>
    <property type="match status" value="1"/>
</dbReference>
<organism evidence="10 11">
    <name type="scientific">[Mycobacterium] burgundiense</name>
    <dbReference type="NCBI Taxonomy" id="3064286"/>
    <lineage>
        <taxon>Bacteria</taxon>
        <taxon>Bacillati</taxon>
        <taxon>Actinomycetota</taxon>
        <taxon>Actinomycetes</taxon>
        <taxon>Mycobacteriales</taxon>
        <taxon>Mycobacteriaceae</taxon>
        <taxon>Mycolicibacterium</taxon>
    </lineage>
</organism>
<dbReference type="Gene3D" id="1.20.1640.10">
    <property type="entry name" value="Multidrug efflux transporter AcrB transmembrane domain"/>
    <property type="match status" value="2"/>
</dbReference>
<dbReference type="InterPro" id="IPR004869">
    <property type="entry name" value="MMPL_dom"/>
</dbReference>
<evidence type="ECO:0000256" key="1">
    <source>
        <dbReference type="ARBA" id="ARBA00004651"/>
    </source>
</evidence>
<protein>
    <submittedName>
        <fullName evidence="10">MMPL family transporter</fullName>
    </submittedName>
</protein>